<dbReference type="CDD" id="cd05252">
    <property type="entry name" value="CDP_GD_SDR_e"/>
    <property type="match status" value="1"/>
</dbReference>
<organism evidence="2">
    <name type="scientific">Candidatus Kentrum sp. FW</name>
    <dbReference type="NCBI Taxonomy" id="2126338"/>
    <lineage>
        <taxon>Bacteria</taxon>
        <taxon>Pseudomonadati</taxon>
        <taxon>Pseudomonadota</taxon>
        <taxon>Gammaproteobacteria</taxon>
        <taxon>Candidatus Kentrum</taxon>
    </lineage>
</organism>
<dbReference type="InterPro" id="IPR013445">
    <property type="entry name" value="CDP_4_6_deHydtase"/>
</dbReference>
<dbReference type="SUPFAM" id="SSF51735">
    <property type="entry name" value="NAD(P)-binding Rossmann-fold domains"/>
    <property type="match status" value="1"/>
</dbReference>
<name>A0A450SLL7_9GAMM</name>
<evidence type="ECO:0000259" key="1">
    <source>
        <dbReference type="Pfam" id="PF16363"/>
    </source>
</evidence>
<dbReference type="Gene3D" id="3.90.25.10">
    <property type="entry name" value="UDP-galactose 4-epimerase, domain 1"/>
    <property type="match status" value="1"/>
</dbReference>
<dbReference type="Pfam" id="PF16363">
    <property type="entry name" value="GDP_Man_Dehyd"/>
    <property type="match status" value="1"/>
</dbReference>
<proteinExistence type="predicted"/>
<protein>
    <submittedName>
        <fullName evidence="2">CDP-glucose 4,6-dehydratase</fullName>
    </submittedName>
</protein>
<reference evidence="2" key="1">
    <citation type="submission" date="2019-02" db="EMBL/GenBank/DDBJ databases">
        <authorList>
            <person name="Gruber-Vodicka R. H."/>
            <person name="Seah K. B. B."/>
        </authorList>
    </citation>
    <scope>NUCLEOTIDE SEQUENCE</scope>
    <source>
        <strain evidence="2">BECK_BZ15</strain>
    </source>
</reference>
<gene>
    <name evidence="2" type="ORF">BECKFW1821A_GA0114235_104810</name>
</gene>
<dbReference type="PANTHER" id="PTHR43000">
    <property type="entry name" value="DTDP-D-GLUCOSE 4,6-DEHYDRATASE-RELATED"/>
    <property type="match status" value="1"/>
</dbReference>
<dbReference type="InterPro" id="IPR036291">
    <property type="entry name" value="NAD(P)-bd_dom_sf"/>
</dbReference>
<dbReference type="InterPro" id="IPR016040">
    <property type="entry name" value="NAD(P)-bd_dom"/>
</dbReference>
<dbReference type="EMBL" id="CAADEW010000048">
    <property type="protein sequence ID" value="VFJ54541.1"/>
    <property type="molecule type" value="Genomic_DNA"/>
</dbReference>
<evidence type="ECO:0000313" key="2">
    <source>
        <dbReference type="EMBL" id="VFJ54541.1"/>
    </source>
</evidence>
<sequence>MNAFWKDRRVLLTGHTGFKGSWLSLWLLQMGAKVYGYALEPDTSPALFQQLGLEQELDHYIGDIRDAQGLDARVRDVQPEVVLHLAAQPLVLHSYDEPLLTWQTNVMGSINLLEALRRIENRCVVVMVTTDKVYENREWHFAYRETDRLGGYDPYSSSKAGMELAVSAWRRSFFAGRSPTYIATARAGNVIGGGDWATNRILPDIARALASGRSVAVRNPHAVRPWQHVLEPLSGYLGLAEKLYVEGSSTFESAFNFGPEAQDCRTVKELVEAALRIWPGNWHDASDPTAPHEADLLTLSIEKARAILAWAPRWNFSDAVRHTMDWYRLADQGTPAKDISLTQIQAYRNP</sequence>
<accession>A0A450SLL7</accession>
<dbReference type="Gene3D" id="3.40.50.720">
    <property type="entry name" value="NAD(P)-binding Rossmann-like Domain"/>
    <property type="match status" value="1"/>
</dbReference>
<dbReference type="AlphaFoldDB" id="A0A450SLL7"/>
<feature type="domain" description="NAD(P)-binding" evidence="1">
    <location>
        <begin position="11"/>
        <end position="322"/>
    </location>
</feature>
<dbReference type="NCBIfam" id="TIGR02622">
    <property type="entry name" value="CDP_4_6_dhtase"/>
    <property type="match status" value="1"/>
</dbReference>